<protein>
    <recommendedName>
        <fullName evidence="11 12">Replicative DNA helicase</fullName>
        <ecNumber evidence="11 12">5.6.2.3</ecNumber>
    </recommendedName>
</protein>
<dbReference type="PATRIC" id="fig|47500.8.peg.5486"/>
<dbReference type="GO" id="GO:0003677">
    <property type="term" value="F:DNA binding"/>
    <property type="evidence" value="ECO:0007669"/>
    <property type="project" value="UniProtKB-UniRule"/>
</dbReference>
<evidence type="ECO:0000256" key="1">
    <source>
        <dbReference type="ARBA" id="ARBA00008428"/>
    </source>
</evidence>
<keyword evidence="4 12" id="KW-0547">Nucleotide-binding</keyword>
<dbReference type="GO" id="GO:1990077">
    <property type="term" value="C:primosome complex"/>
    <property type="evidence" value="ECO:0007669"/>
    <property type="project" value="UniProtKB-UniRule"/>
</dbReference>
<dbReference type="Gene3D" id="3.40.50.300">
    <property type="entry name" value="P-loop containing nucleotide triphosphate hydrolases"/>
    <property type="match status" value="1"/>
</dbReference>
<name>A0A0D1WG58_ANEMI</name>
<dbReference type="EMBL" id="FNED01000009">
    <property type="protein sequence ID" value="SDI91893.1"/>
    <property type="molecule type" value="Genomic_DNA"/>
</dbReference>
<gene>
    <name evidence="14" type="ORF">AF333_04550</name>
    <name evidence="15" type="ORF">SAMN04487909_10990</name>
</gene>
<dbReference type="EMBL" id="LGUG01000004">
    <property type="protein sequence ID" value="KON94864.1"/>
    <property type="molecule type" value="Genomic_DNA"/>
</dbReference>
<keyword evidence="2 12" id="KW-0639">Primosome</keyword>
<dbReference type="Proteomes" id="UP000037269">
    <property type="component" value="Unassembled WGS sequence"/>
</dbReference>
<dbReference type="GO" id="GO:0043139">
    <property type="term" value="F:5'-3' DNA helicase activity"/>
    <property type="evidence" value="ECO:0007669"/>
    <property type="project" value="UniProtKB-EC"/>
</dbReference>
<dbReference type="RefSeq" id="WP_043065058.1">
    <property type="nucleotide sequence ID" value="NZ_BJOA01000067.1"/>
</dbReference>
<organism evidence="14 16">
    <name type="scientific">Aneurinibacillus migulanus</name>
    <name type="common">Bacillus migulanus</name>
    <dbReference type="NCBI Taxonomy" id="47500"/>
    <lineage>
        <taxon>Bacteria</taxon>
        <taxon>Bacillati</taxon>
        <taxon>Bacillota</taxon>
        <taxon>Bacilli</taxon>
        <taxon>Bacillales</taxon>
        <taxon>Paenibacillaceae</taxon>
        <taxon>Aneurinibacillus group</taxon>
        <taxon>Aneurinibacillus</taxon>
    </lineage>
</organism>
<dbReference type="GO" id="GO:0005829">
    <property type="term" value="C:cytosol"/>
    <property type="evidence" value="ECO:0007669"/>
    <property type="project" value="TreeGrafter"/>
</dbReference>
<evidence type="ECO:0000256" key="6">
    <source>
        <dbReference type="ARBA" id="ARBA00022806"/>
    </source>
</evidence>
<dbReference type="Pfam" id="PF00772">
    <property type="entry name" value="DnaB"/>
    <property type="match status" value="1"/>
</dbReference>
<evidence type="ECO:0000259" key="13">
    <source>
        <dbReference type="PROSITE" id="PS51199"/>
    </source>
</evidence>
<dbReference type="InterPro" id="IPR016136">
    <property type="entry name" value="DNA_helicase_N/primase_C"/>
</dbReference>
<dbReference type="GeneID" id="42304478"/>
<dbReference type="InterPro" id="IPR007694">
    <property type="entry name" value="DNA_helicase_DnaB-like_C"/>
</dbReference>
<dbReference type="Proteomes" id="UP000182836">
    <property type="component" value="Unassembled WGS sequence"/>
</dbReference>
<evidence type="ECO:0000256" key="2">
    <source>
        <dbReference type="ARBA" id="ARBA00022515"/>
    </source>
</evidence>
<comment type="similarity">
    <text evidence="1 12">Belongs to the helicase family. DnaB subfamily.</text>
</comment>
<feature type="domain" description="SF4 helicase" evidence="13">
    <location>
        <begin position="161"/>
        <end position="429"/>
    </location>
</feature>
<evidence type="ECO:0000313" key="15">
    <source>
        <dbReference type="EMBL" id="SDI91893.1"/>
    </source>
</evidence>
<keyword evidence="16" id="KW-1185">Reference proteome</keyword>
<dbReference type="GO" id="GO:0016787">
    <property type="term" value="F:hydrolase activity"/>
    <property type="evidence" value="ECO:0007669"/>
    <property type="project" value="UniProtKB-KW"/>
</dbReference>
<dbReference type="NCBIfam" id="TIGR00665">
    <property type="entry name" value="DnaB"/>
    <property type="match status" value="1"/>
</dbReference>
<dbReference type="PANTHER" id="PTHR30153">
    <property type="entry name" value="REPLICATIVE DNA HELICASE DNAB"/>
    <property type="match status" value="1"/>
</dbReference>
<evidence type="ECO:0000313" key="16">
    <source>
        <dbReference type="Proteomes" id="UP000037269"/>
    </source>
</evidence>
<accession>A0A0D1WG58</accession>
<dbReference type="GO" id="GO:0005524">
    <property type="term" value="F:ATP binding"/>
    <property type="evidence" value="ECO:0007669"/>
    <property type="project" value="UniProtKB-UniRule"/>
</dbReference>
<dbReference type="InterPro" id="IPR007692">
    <property type="entry name" value="DNA_helicase_DnaB"/>
</dbReference>
<dbReference type="STRING" id="47500.AF333_04550"/>
<dbReference type="PANTHER" id="PTHR30153:SF2">
    <property type="entry name" value="REPLICATIVE DNA HELICASE"/>
    <property type="match status" value="1"/>
</dbReference>
<dbReference type="GO" id="GO:0006269">
    <property type="term" value="P:DNA replication, synthesis of primer"/>
    <property type="evidence" value="ECO:0007669"/>
    <property type="project" value="UniProtKB-UniRule"/>
</dbReference>
<reference evidence="15 17" key="2">
    <citation type="submission" date="2016-10" db="EMBL/GenBank/DDBJ databases">
        <authorList>
            <person name="de Groot N.N."/>
        </authorList>
    </citation>
    <scope>NUCLEOTIDE SEQUENCE [LARGE SCALE GENOMIC DNA]</scope>
    <source>
        <strain evidence="15 17">DSM 2895</strain>
    </source>
</reference>
<evidence type="ECO:0000256" key="3">
    <source>
        <dbReference type="ARBA" id="ARBA00022705"/>
    </source>
</evidence>
<dbReference type="EC" id="5.6.2.3" evidence="11 12"/>
<keyword evidence="8 12" id="KW-0238">DNA-binding</keyword>
<dbReference type="Gene3D" id="1.10.860.10">
    <property type="entry name" value="DNAb Helicase, Chain A"/>
    <property type="match status" value="1"/>
</dbReference>
<keyword evidence="6 12" id="KW-0347">Helicase</keyword>
<sequence length="429" mass="48153">MAVINLEAEQAVIGGVLLEGELIKECSLLPEHFYKQEHIVIWEAARALDKAKKPVDLVTIVTELGERIEQAGGLKYIQDLAVGVPTTTNFEYYVTAVLDAWKMRKAETQAVELINRVNAERNTDVIAETVQKLTHLDETGQQMDYNHTATLSEVYDEMENQPEGLTGIDTGYVDLNRITNGLNSSDLLIVAARPAMGKTAFVLNVGGNAAGLDKACVSIFSLEMPKKQLIRRMICAIGNIDADKMRNPKSRFSNEDWEKATRAIGIINNMNLHIYDEPGQTVQGIRAKVRRLKNKYPDVPHLVIIDYLQLISYIGRAHNRNEEVAEMSRALKIMAREFELPVVALSQLSRSVEQRQDKRPMLSDLRDSGAVEQDADIIMFLYRDDYYDAQAEKKNVTEVIVGKNRHGATGTVELAFLKEYNKFVSLARG</sequence>
<evidence type="ECO:0000313" key="17">
    <source>
        <dbReference type="Proteomes" id="UP000182836"/>
    </source>
</evidence>
<evidence type="ECO:0000256" key="8">
    <source>
        <dbReference type="ARBA" id="ARBA00023125"/>
    </source>
</evidence>
<dbReference type="SUPFAM" id="SSF52540">
    <property type="entry name" value="P-loop containing nucleoside triphosphate hydrolases"/>
    <property type="match status" value="1"/>
</dbReference>
<evidence type="ECO:0000256" key="10">
    <source>
        <dbReference type="ARBA" id="ARBA00048954"/>
    </source>
</evidence>
<dbReference type="SUPFAM" id="SSF48024">
    <property type="entry name" value="N-terminal domain of DnaB helicase"/>
    <property type="match status" value="1"/>
</dbReference>
<reference evidence="14 16" key="1">
    <citation type="submission" date="2015-07" db="EMBL/GenBank/DDBJ databases">
        <title>Fjat-14205 dsm 2895.</title>
        <authorList>
            <person name="Liu B."/>
            <person name="Wang J."/>
            <person name="Zhu Y."/>
            <person name="Liu G."/>
            <person name="Chen Q."/>
            <person name="Chen Z."/>
            <person name="Lan J."/>
            <person name="Che J."/>
            <person name="Ge C."/>
            <person name="Shi H."/>
            <person name="Pan Z."/>
            <person name="Liu X."/>
        </authorList>
    </citation>
    <scope>NUCLEOTIDE SEQUENCE [LARGE SCALE GENOMIC DNA]</scope>
    <source>
        <strain evidence="14 16">DSM 2895</strain>
    </source>
</reference>
<comment type="function">
    <text evidence="12">The main replicative DNA helicase, it participates in initiation and elongation during chromosome replication. Travels ahead of the DNA replisome, separating dsDNA into templates for DNA synthesis. A processive ATP-dependent 5'-3' DNA helicase it has DNA-dependent ATPase activity.</text>
</comment>
<dbReference type="CDD" id="cd00984">
    <property type="entry name" value="DnaB_C"/>
    <property type="match status" value="1"/>
</dbReference>
<dbReference type="FunFam" id="3.40.50.300:FF:000351">
    <property type="entry name" value="Replicative DNA helicase"/>
    <property type="match status" value="1"/>
</dbReference>
<dbReference type="AlphaFoldDB" id="A0A0D1WG58"/>
<dbReference type="Pfam" id="PF03796">
    <property type="entry name" value="DnaB_C"/>
    <property type="match status" value="1"/>
</dbReference>
<evidence type="ECO:0000256" key="7">
    <source>
        <dbReference type="ARBA" id="ARBA00022840"/>
    </source>
</evidence>
<keyword evidence="7 12" id="KW-0067">ATP-binding</keyword>
<keyword evidence="5 12" id="KW-0378">Hydrolase</keyword>
<keyword evidence="3 12" id="KW-0235">DNA replication</keyword>
<evidence type="ECO:0000313" key="14">
    <source>
        <dbReference type="EMBL" id="KON94864.1"/>
    </source>
</evidence>
<dbReference type="InterPro" id="IPR007693">
    <property type="entry name" value="DNA_helicase_DnaB-like_N"/>
</dbReference>
<comment type="catalytic activity">
    <reaction evidence="10 12">
        <text>ATP + H2O = ADP + phosphate + H(+)</text>
        <dbReference type="Rhea" id="RHEA:13065"/>
        <dbReference type="ChEBI" id="CHEBI:15377"/>
        <dbReference type="ChEBI" id="CHEBI:15378"/>
        <dbReference type="ChEBI" id="CHEBI:30616"/>
        <dbReference type="ChEBI" id="CHEBI:43474"/>
        <dbReference type="ChEBI" id="CHEBI:456216"/>
        <dbReference type="EC" id="5.6.2.3"/>
    </reaction>
</comment>
<evidence type="ECO:0000256" key="9">
    <source>
        <dbReference type="ARBA" id="ARBA00023235"/>
    </source>
</evidence>
<dbReference type="PROSITE" id="PS51199">
    <property type="entry name" value="SF4_HELICASE"/>
    <property type="match status" value="1"/>
</dbReference>
<evidence type="ECO:0000256" key="4">
    <source>
        <dbReference type="ARBA" id="ARBA00022741"/>
    </source>
</evidence>
<dbReference type="OrthoDB" id="9773982at2"/>
<evidence type="ECO:0000256" key="11">
    <source>
        <dbReference type="NCBIfam" id="TIGR00665"/>
    </source>
</evidence>
<keyword evidence="9" id="KW-0413">Isomerase</keyword>
<evidence type="ECO:0000256" key="12">
    <source>
        <dbReference type="RuleBase" id="RU362085"/>
    </source>
</evidence>
<proteinExistence type="inferred from homology"/>
<dbReference type="InterPro" id="IPR036185">
    <property type="entry name" value="DNA_heli_DnaB-like_N_sf"/>
</dbReference>
<dbReference type="InterPro" id="IPR027417">
    <property type="entry name" value="P-loop_NTPase"/>
</dbReference>
<evidence type="ECO:0000256" key="5">
    <source>
        <dbReference type="ARBA" id="ARBA00022801"/>
    </source>
</evidence>